<dbReference type="GO" id="GO:0000160">
    <property type="term" value="P:phosphorelay signal transduction system"/>
    <property type="evidence" value="ECO:0007669"/>
    <property type="project" value="InterPro"/>
</dbReference>
<keyword evidence="1" id="KW-0597">Phosphoprotein</keyword>
<dbReference type="InterPro" id="IPR013976">
    <property type="entry name" value="HDOD"/>
</dbReference>
<proteinExistence type="predicted"/>
<dbReference type="SUPFAM" id="SSF52172">
    <property type="entry name" value="CheY-like"/>
    <property type="match status" value="1"/>
</dbReference>
<evidence type="ECO:0000259" key="3">
    <source>
        <dbReference type="PROSITE" id="PS51833"/>
    </source>
</evidence>
<feature type="domain" description="HDOD" evidence="3">
    <location>
        <begin position="140"/>
        <end position="337"/>
    </location>
</feature>
<dbReference type="InterPro" id="IPR011006">
    <property type="entry name" value="CheY-like_superfamily"/>
</dbReference>
<dbReference type="InterPro" id="IPR001789">
    <property type="entry name" value="Sig_transdc_resp-reg_receiver"/>
</dbReference>
<dbReference type="PANTHER" id="PTHR33525">
    <property type="match status" value="1"/>
</dbReference>
<accession>A0A518AHL0</accession>
<dbReference type="RefSeq" id="WP_145245180.1">
    <property type="nucleotide sequence ID" value="NZ_CP036278.1"/>
</dbReference>
<organism evidence="4 5">
    <name type="scientific">Aeoliella mucimassa</name>
    <dbReference type="NCBI Taxonomy" id="2527972"/>
    <lineage>
        <taxon>Bacteria</taxon>
        <taxon>Pseudomonadati</taxon>
        <taxon>Planctomycetota</taxon>
        <taxon>Planctomycetia</taxon>
        <taxon>Pirellulales</taxon>
        <taxon>Lacipirellulaceae</taxon>
        <taxon>Aeoliella</taxon>
    </lineage>
</organism>
<dbReference type="PROSITE" id="PS51833">
    <property type="entry name" value="HDOD"/>
    <property type="match status" value="1"/>
</dbReference>
<dbReference type="KEGG" id="amuc:Pan181_03440"/>
<dbReference type="CDD" id="cd00077">
    <property type="entry name" value="HDc"/>
    <property type="match status" value="1"/>
</dbReference>
<reference evidence="4 5" key="1">
    <citation type="submission" date="2019-02" db="EMBL/GenBank/DDBJ databases">
        <title>Deep-cultivation of Planctomycetes and their phenomic and genomic characterization uncovers novel biology.</title>
        <authorList>
            <person name="Wiegand S."/>
            <person name="Jogler M."/>
            <person name="Boedeker C."/>
            <person name="Pinto D."/>
            <person name="Vollmers J."/>
            <person name="Rivas-Marin E."/>
            <person name="Kohn T."/>
            <person name="Peeters S.H."/>
            <person name="Heuer A."/>
            <person name="Rast P."/>
            <person name="Oberbeckmann S."/>
            <person name="Bunk B."/>
            <person name="Jeske O."/>
            <person name="Meyerdierks A."/>
            <person name="Storesund J.E."/>
            <person name="Kallscheuer N."/>
            <person name="Luecker S."/>
            <person name="Lage O.M."/>
            <person name="Pohl T."/>
            <person name="Merkel B.J."/>
            <person name="Hornburger P."/>
            <person name="Mueller R.-W."/>
            <person name="Bruemmer F."/>
            <person name="Labrenz M."/>
            <person name="Spormann A.M."/>
            <person name="Op den Camp H."/>
            <person name="Overmann J."/>
            <person name="Amann R."/>
            <person name="Jetten M.S.M."/>
            <person name="Mascher T."/>
            <person name="Medema M.H."/>
            <person name="Devos D.P."/>
            <person name="Kaster A.-K."/>
            <person name="Ovreas L."/>
            <person name="Rohde M."/>
            <person name="Galperin M.Y."/>
            <person name="Jogler C."/>
        </authorList>
    </citation>
    <scope>NUCLEOTIDE SEQUENCE [LARGE SCALE GENOMIC DNA]</scope>
    <source>
        <strain evidence="4 5">Pan181</strain>
    </source>
</reference>
<dbReference type="Proteomes" id="UP000315750">
    <property type="component" value="Chromosome"/>
</dbReference>
<dbReference type="SMART" id="SM00448">
    <property type="entry name" value="REC"/>
    <property type="match status" value="1"/>
</dbReference>
<gene>
    <name evidence="4" type="primary">hupR1_3</name>
    <name evidence="4" type="ORF">Pan181_03440</name>
</gene>
<dbReference type="OrthoDB" id="9788446at2"/>
<dbReference type="InterPro" id="IPR003607">
    <property type="entry name" value="HD/PDEase_dom"/>
</dbReference>
<dbReference type="PROSITE" id="PS50110">
    <property type="entry name" value="RESPONSE_REGULATORY"/>
    <property type="match status" value="1"/>
</dbReference>
<protein>
    <submittedName>
        <fullName evidence="4">Hydrogenase transcriptional regulatory protein hupR1</fullName>
    </submittedName>
</protein>
<dbReference type="SUPFAM" id="SSF109604">
    <property type="entry name" value="HD-domain/PDEase-like"/>
    <property type="match status" value="1"/>
</dbReference>
<dbReference type="AlphaFoldDB" id="A0A518AHL0"/>
<name>A0A518AHL0_9BACT</name>
<evidence type="ECO:0000256" key="1">
    <source>
        <dbReference type="PROSITE-ProRule" id="PRU00169"/>
    </source>
</evidence>
<dbReference type="CDD" id="cd17569">
    <property type="entry name" value="REC_HupR-like"/>
    <property type="match status" value="1"/>
</dbReference>
<dbReference type="Gene3D" id="1.10.3210.10">
    <property type="entry name" value="Hypothetical protein af1432"/>
    <property type="match status" value="1"/>
</dbReference>
<dbReference type="Pfam" id="PF08668">
    <property type="entry name" value="HDOD"/>
    <property type="match status" value="1"/>
</dbReference>
<evidence type="ECO:0000313" key="4">
    <source>
        <dbReference type="EMBL" id="QDU54164.1"/>
    </source>
</evidence>
<dbReference type="Pfam" id="PF00072">
    <property type="entry name" value="Response_reg"/>
    <property type="match status" value="1"/>
</dbReference>
<dbReference type="EMBL" id="CP036278">
    <property type="protein sequence ID" value="QDU54164.1"/>
    <property type="molecule type" value="Genomic_DNA"/>
</dbReference>
<dbReference type="InterPro" id="IPR052340">
    <property type="entry name" value="RNase_Y/CdgJ"/>
</dbReference>
<feature type="modified residue" description="4-aspartylphosphate" evidence="1">
    <location>
        <position position="55"/>
    </location>
</feature>
<dbReference type="Gene3D" id="3.40.50.2300">
    <property type="match status" value="1"/>
</dbReference>
<keyword evidence="5" id="KW-1185">Reference proteome</keyword>
<feature type="domain" description="Response regulatory" evidence="2">
    <location>
        <begin position="4"/>
        <end position="119"/>
    </location>
</feature>
<sequence>MMTSLLFVDDQANVLSGIRRMLRSYHKQWDMEFACGGHEALELMQDKRFDVVITDMRMPGIDGAALLGNVREKWPSTIRIVLSGQSDRERILCALGPAHQYLSKPCDAEKLTSTVARCCMLRDRLKNDRLKQLVSQLDTVPSSAHSLEQLTSELNSSSATIDNVAKIVAGDVGMTSKFLQLVSSSFFGQPQRVKSAEQAVSLLGLDLLRELLRIEGVFRVFEEEQFAHFSLNELTNHSRDVAECAYNIAKLESDDPQVHGDSRLAGLLHDVGKLVLATCAADEFRQAVDLAHDQQITLWEAEMHVFGSSHAEVGSYLLGLWGAPLPVMEAICLYRTPEEAESTGFSPLVAVHAANILCRKRVSSRAQEATLLERSEFLANGPFADRVEQWHRATNTSVPKHQAVP</sequence>
<evidence type="ECO:0000313" key="5">
    <source>
        <dbReference type="Proteomes" id="UP000315750"/>
    </source>
</evidence>
<dbReference type="PANTHER" id="PTHR33525:SF3">
    <property type="entry name" value="RIBONUCLEASE Y"/>
    <property type="match status" value="1"/>
</dbReference>
<evidence type="ECO:0000259" key="2">
    <source>
        <dbReference type="PROSITE" id="PS50110"/>
    </source>
</evidence>